<comment type="caution">
    <text evidence="6">The sequence shown here is derived from an EMBL/GenBank/DDBJ whole genome shotgun (WGS) entry which is preliminary data.</text>
</comment>
<proteinExistence type="predicted"/>
<dbReference type="InterPro" id="IPR020472">
    <property type="entry name" value="WD40_PAC1"/>
</dbReference>
<keyword evidence="1 3" id="KW-0853">WD repeat</keyword>
<protein>
    <submittedName>
        <fullName evidence="6">WD40-repeat-containing domain protein</fullName>
    </submittedName>
</protein>
<evidence type="ECO:0000256" key="4">
    <source>
        <dbReference type="SAM" id="MobiDB-lite"/>
    </source>
</evidence>
<dbReference type="InterPro" id="IPR014906">
    <property type="entry name" value="PRP4-like"/>
</dbReference>
<accession>A0AAJ0EF15</accession>
<dbReference type="Gene3D" id="2.130.10.10">
    <property type="entry name" value="YVTN repeat-like/Quinoprotein amine dehydrogenase"/>
    <property type="match status" value="3"/>
</dbReference>
<feature type="repeat" description="WD" evidence="3">
    <location>
        <begin position="572"/>
        <end position="613"/>
    </location>
</feature>
<dbReference type="Proteomes" id="UP001243989">
    <property type="component" value="Unassembled WGS sequence"/>
</dbReference>
<dbReference type="FunFam" id="2.130.10.10:FF:000698">
    <property type="entry name" value="Putative pre-mRNA splicing factor"/>
    <property type="match status" value="1"/>
</dbReference>
<dbReference type="PROSITE" id="PS50294">
    <property type="entry name" value="WD_REPEATS_REGION"/>
    <property type="match status" value="4"/>
</dbReference>
<evidence type="ECO:0000313" key="7">
    <source>
        <dbReference type="Proteomes" id="UP001243989"/>
    </source>
</evidence>
<dbReference type="SUPFAM" id="SSF158230">
    <property type="entry name" value="PRP4-like"/>
    <property type="match status" value="1"/>
</dbReference>
<dbReference type="Pfam" id="PF07883">
    <property type="entry name" value="Cupin_2"/>
    <property type="match status" value="1"/>
</dbReference>
<dbReference type="InterPro" id="IPR011051">
    <property type="entry name" value="RmlC_Cupin_sf"/>
</dbReference>
<feature type="repeat" description="WD" evidence="3">
    <location>
        <begin position="679"/>
        <end position="718"/>
    </location>
</feature>
<evidence type="ECO:0000256" key="2">
    <source>
        <dbReference type="ARBA" id="ARBA00022737"/>
    </source>
</evidence>
<keyword evidence="2" id="KW-0677">Repeat</keyword>
<dbReference type="InterPro" id="IPR013096">
    <property type="entry name" value="Cupin_2"/>
</dbReference>
<keyword evidence="7" id="KW-1185">Reference proteome</keyword>
<dbReference type="InterPro" id="IPR019775">
    <property type="entry name" value="WD40_repeat_CS"/>
</dbReference>
<dbReference type="Pfam" id="PF00400">
    <property type="entry name" value="WD40"/>
    <property type="match status" value="5"/>
</dbReference>
<reference evidence="6" key="1">
    <citation type="submission" date="2021-06" db="EMBL/GenBank/DDBJ databases">
        <title>Comparative genomics, transcriptomics and evolutionary studies reveal genomic signatures of adaptation to plant cell wall in hemibiotrophic fungi.</title>
        <authorList>
            <consortium name="DOE Joint Genome Institute"/>
            <person name="Baroncelli R."/>
            <person name="Diaz J.F."/>
            <person name="Benocci T."/>
            <person name="Peng M."/>
            <person name="Battaglia E."/>
            <person name="Haridas S."/>
            <person name="Andreopoulos W."/>
            <person name="Labutti K."/>
            <person name="Pangilinan J."/>
            <person name="Floch G.L."/>
            <person name="Makela M.R."/>
            <person name="Henrissat B."/>
            <person name="Grigoriev I.V."/>
            <person name="Crouch J.A."/>
            <person name="De Vries R.P."/>
            <person name="Sukno S.A."/>
            <person name="Thon M.R."/>
        </authorList>
    </citation>
    <scope>NUCLEOTIDE SEQUENCE</scope>
    <source>
        <strain evidence="6">CBS 102054</strain>
    </source>
</reference>
<dbReference type="GO" id="GO:0046540">
    <property type="term" value="C:U4/U6 x U5 tri-snRNP complex"/>
    <property type="evidence" value="ECO:0007669"/>
    <property type="project" value="TreeGrafter"/>
</dbReference>
<dbReference type="AlphaFoldDB" id="A0AAJ0EF15"/>
<dbReference type="InterPro" id="IPR036285">
    <property type="entry name" value="PRP4-like_sf"/>
</dbReference>
<dbReference type="PROSITE" id="PS50082">
    <property type="entry name" value="WD_REPEATS_2"/>
    <property type="match status" value="4"/>
</dbReference>
<dbReference type="InterPro" id="IPR014710">
    <property type="entry name" value="RmlC-like_jellyroll"/>
</dbReference>
<dbReference type="RefSeq" id="XP_060445171.1">
    <property type="nucleotide sequence ID" value="XM_060594592.1"/>
</dbReference>
<dbReference type="Pfam" id="PF08799">
    <property type="entry name" value="PRP4"/>
    <property type="match status" value="1"/>
</dbReference>
<feature type="repeat" description="WD" evidence="3">
    <location>
        <begin position="488"/>
        <end position="529"/>
    </location>
</feature>
<evidence type="ECO:0000259" key="5">
    <source>
        <dbReference type="SMART" id="SM00500"/>
    </source>
</evidence>
<gene>
    <name evidence="6" type="ORF">BDP81DRAFT_471600</name>
</gene>
<dbReference type="InterPro" id="IPR001680">
    <property type="entry name" value="WD40_rpt"/>
</dbReference>
<feature type="region of interest" description="Disordered" evidence="4">
    <location>
        <begin position="311"/>
        <end position="330"/>
    </location>
</feature>
<dbReference type="SMART" id="SM00320">
    <property type="entry name" value="WD40"/>
    <property type="match status" value="7"/>
</dbReference>
<evidence type="ECO:0000256" key="3">
    <source>
        <dbReference type="PROSITE-ProRule" id="PRU00221"/>
    </source>
</evidence>
<dbReference type="Gene3D" id="2.60.120.10">
    <property type="entry name" value="Jelly Rolls"/>
    <property type="match status" value="1"/>
</dbReference>
<sequence>MASQPTPSDLRRPHRFITDHDPSGKAIFNTAVDTEIPQQTVGGGAKFYLGYTTEQTPVSLTANADVTAYAQRLANPPGIVIPGGSVVRIVDMAPGSLSPMHRTVSLDYGVVLEGEIDLVLDSGETRRMRRGDVSVQRGTMHAWKNVSETEWGRMLHPLELNTPLRELQIPRSNPPNHHPLYRRLCNNSDIPGPKALPLPKMMHPSRQAYVEEAMDEDRGIALEDIPVDHDYEIPSAFAGAAPEKTSAVLAQMERKKLAASIAVPTDDNRVRTKLREMGEPVTLFGEGKPERRDRLRNLLVIQQEMAGIENGDITMEDAEDEDKDEDEQDEEFYTPGGQALLQARIDIAKYSLPRARRRVQFQKAESTIPLRTHVKFRKQIKEKLEGFELQGSQTAGDRHVSMTRLSPNGEVVAAGNWGGGLKLIEIPSMEAKMNLRGHTQKISGISWYPGSTLPEGNVSPDTVNLASGGAEGLVHLWSLNKDTPLSTLTGHGGRVSRVEFHPSGRYLASASDDTTWRLWDVETTAELLLQEGHSRGVYTVSFNADGSLLASAGLDSIGRIWDLRSGRTVMILDEHIQPIYALDWGSDGHRVLSGSADGWVKCWDVRKVQRTANLGAHAKAVSDVRWFRGLDDPIDGHPPGADEKGAQQPKKAGTFFVSGGFDAKIKIFSADNWGLVQTLSGHSGPVASVDVSRDGKWIVSGGHDRTVKLWGRNDGEGV</sequence>
<dbReference type="GO" id="GO:0017070">
    <property type="term" value="F:U6 snRNA binding"/>
    <property type="evidence" value="ECO:0007669"/>
    <property type="project" value="TreeGrafter"/>
</dbReference>
<dbReference type="CDD" id="cd02231">
    <property type="entry name" value="cupin_BLL6423-like"/>
    <property type="match status" value="1"/>
</dbReference>
<feature type="repeat" description="WD" evidence="3">
    <location>
        <begin position="530"/>
        <end position="571"/>
    </location>
</feature>
<dbReference type="PANTHER" id="PTHR19846">
    <property type="entry name" value="WD40 REPEAT PROTEIN"/>
    <property type="match status" value="1"/>
</dbReference>
<feature type="domain" description="Pre-mRNA processing factor 4 (PRP4)-like" evidence="5">
    <location>
        <begin position="265"/>
        <end position="315"/>
    </location>
</feature>
<dbReference type="InterPro" id="IPR015943">
    <property type="entry name" value="WD40/YVTN_repeat-like_dom_sf"/>
</dbReference>
<feature type="compositionally biased region" description="Acidic residues" evidence="4">
    <location>
        <begin position="314"/>
        <end position="330"/>
    </location>
</feature>
<name>A0AAJ0EF15_9PEZI</name>
<dbReference type="Gene3D" id="4.10.280.110">
    <property type="entry name" value="Pre-mRNA processing factor 4 domain"/>
    <property type="match status" value="1"/>
</dbReference>
<dbReference type="CDD" id="cd00200">
    <property type="entry name" value="WD40"/>
    <property type="match status" value="1"/>
</dbReference>
<dbReference type="GeneID" id="85479454"/>
<dbReference type="PROSITE" id="PS00678">
    <property type="entry name" value="WD_REPEATS_1"/>
    <property type="match status" value="1"/>
</dbReference>
<dbReference type="PRINTS" id="PR00320">
    <property type="entry name" value="GPROTEINBRPT"/>
</dbReference>
<dbReference type="SMART" id="SM00500">
    <property type="entry name" value="SFM"/>
    <property type="match status" value="1"/>
</dbReference>
<dbReference type="SUPFAM" id="SSF51182">
    <property type="entry name" value="RmlC-like cupins"/>
    <property type="match status" value="1"/>
</dbReference>
<dbReference type="PANTHER" id="PTHR19846:SF0">
    <property type="entry name" value="PRE-MRNA PROCESSING FACTOR 4"/>
    <property type="match status" value="1"/>
</dbReference>
<dbReference type="SUPFAM" id="SSF50978">
    <property type="entry name" value="WD40 repeat-like"/>
    <property type="match status" value="1"/>
</dbReference>
<dbReference type="EMBL" id="JAHMHQ010000010">
    <property type="protein sequence ID" value="KAK1636564.1"/>
    <property type="molecule type" value="Genomic_DNA"/>
</dbReference>
<dbReference type="GO" id="GO:0000398">
    <property type="term" value="P:mRNA splicing, via spliceosome"/>
    <property type="evidence" value="ECO:0007669"/>
    <property type="project" value="TreeGrafter"/>
</dbReference>
<organism evidence="6 7">
    <name type="scientific">Colletotrichum phormii</name>
    <dbReference type="NCBI Taxonomy" id="359342"/>
    <lineage>
        <taxon>Eukaryota</taxon>
        <taxon>Fungi</taxon>
        <taxon>Dikarya</taxon>
        <taxon>Ascomycota</taxon>
        <taxon>Pezizomycotina</taxon>
        <taxon>Sordariomycetes</taxon>
        <taxon>Hypocreomycetidae</taxon>
        <taxon>Glomerellales</taxon>
        <taxon>Glomerellaceae</taxon>
        <taxon>Colletotrichum</taxon>
        <taxon>Colletotrichum acutatum species complex</taxon>
    </lineage>
</organism>
<dbReference type="GO" id="GO:0030621">
    <property type="term" value="F:U4 snRNA binding"/>
    <property type="evidence" value="ECO:0007669"/>
    <property type="project" value="TreeGrafter"/>
</dbReference>
<evidence type="ECO:0000313" key="6">
    <source>
        <dbReference type="EMBL" id="KAK1636564.1"/>
    </source>
</evidence>
<evidence type="ECO:0000256" key="1">
    <source>
        <dbReference type="ARBA" id="ARBA00022574"/>
    </source>
</evidence>
<dbReference type="InterPro" id="IPR036322">
    <property type="entry name" value="WD40_repeat_dom_sf"/>
</dbReference>